<dbReference type="EMBL" id="KV460244">
    <property type="protein sequence ID" value="OBT94415.2"/>
    <property type="molecule type" value="Genomic_DNA"/>
</dbReference>
<keyword evidence="6" id="KW-0539">Nucleus</keyword>
<dbReference type="Pfam" id="PF11951">
    <property type="entry name" value="Fungal_trans_2"/>
    <property type="match status" value="1"/>
</dbReference>
<dbReference type="AlphaFoldDB" id="A0A1B8GF12"/>
<dbReference type="Proteomes" id="UP000091956">
    <property type="component" value="Unassembled WGS sequence"/>
</dbReference>
<dbReference type="GO" id="GO:0008270">
    <property type="term" value="F:zinc ion binding"/>
    <property type="evidence" value="ECO:0007669"/>
    <property type="project" value="InterPro"/>
</dbReference>
<gene>
    <name evidence="9" type="ORF">VE01_07680</name>
</gene>
<dbReference type="GO" id="GO:0003677">
    <property type="term" value="F:DNA binding"/>
    <property type="evidence" value="ECO:0007669"/>
    <property type="project" value="UniProtKB-KW"/>
</dbReference>
<dbReference type="PANTHER" id="PTHR36206:SF12">
    <property type="entry name" value="ASPERCRYPTIN BIOSYNTHESIS CLUSTER-SPECIFIC TRANSCRIPTION REGULATOR ATNN-RELATED"/>
    <property type="match status" value="1"/>
</dbReference>
<accession>A0A1B8GF12</accession>
<dbReference type="PROSITE" id="PS50048">
    <property type="entry name" value="ZN2_CY6_FUNGAL_2"/>
    <property type="match status" value="1"/>
</dbReference>
<feature type="region of interest" description="Disordered" evidence="7">
    <location>
        <begin position="69"/>
        <end position="94"/>
    </location>
</feature>
<keyword evidence="10" id="KW-1185">Reference proteome</keyword>
<dbReference type="PANTHER" id="PTHR36206">
    <property type="entry name" value="ASPERCRYPTIN BIOSYNTHESIS CLUSTER-SPECIFIC TRANSCRIPTION REGULATOR ATNN-RELATED"/>
    <property type="match status" value="1"/>
</dbReference>
<organism evidence="9 10">
    <name type="scientific">Pseudogymnoascus verrucosus</name>
    <dbReference type="NCBI Taxonomy" id="342668"/>
    <lineage>
        <taxon>Eukaryota</taxon>
        <taxon>Fungi</taxon>
        <taxon>Dikarya</taxon>
        <taxon>Ascomycota</taxon>
        <taxon>Pezizomycotina</taxon>
        <taxon>Leotiomycetes</taxon>
        <taxon>Thelebolales</taxon>
        <taxon>Thelebolaceae</taxon>
        <taxon>Pseudogymnoascus</taxon>
    </lineage>
</organism>
<dbReference type="STRING" id="342668.A0A1B8GF12"/>
<protein>
    <recommendedName>
        <fullName evidence="8">Zn(2)-C6 fungal-type domain-containing protein</fullName>
    </recommendedName>
</protein>
<dbReference type="InterPro" id="IPR021858">
    <property type="entry name" value="Fun_TF"/>
</dbReference>
<reference evidence="9 10" key="1">
    <citation type="submission" date="2016-03" db="EMBL/GenBank/DDBJ databases">
        <title>Comparative genomics of Pseudogymnoascus destructans, the fungus causing white-nose syndrome of bats.</title>
        <authorList>
            <person name="Palmer J.M."/>
            <person name="Drees K.P."/>
            <person name="Foster J.T."/>
            <person name="Lindner D.L."/>
        </authorList>
    </citation>
    <scope>NUCLEOTIDE SEQUENCE [LARGE SCALE GENOMIC DNA]</scope>
    <source>
        <strain evidence="9 10">UAMH 10579</strain>
    </source>
</reference>
<keyword evidence="4" id="KW-0238">DNA-binding</keyword>
<dbReference type="InterPro" id="IPR001138">
    <property type="entry name" value="Zn2Cys6_DnaBD"/>
</dbReference>
<evidence type="ECO:0000313" key="10">
    <source>
        <dbReference type="Proteomes" id="UP000091956"/>
    </source>
</evidence>
<dbReference type="InterPro" id="IPR052360">
    <property type="entry name" value="Transcr_Regulatory_Proteins"/>
</dbReference>
<keyword evidence="1" id="KW-0479">Metal-binding</keyword>
<feature type="domain" description="Zn(2)-C6 fungal-type" evidence="8">
    <location>
        <begin position="27"/>
        <end position="57"/>
    </location>
</feature>
<sequence length="549" mass="62248">MVGQELNAVVEEKVKRARKGVSKSKTGCFTCRVRHIKCDETRPSCIRCTETGRQCDYLNPALAVPPPPKPAKKLLSLSNQQTSPSTSSNSDSAKTVVMPPRLRLYPRILPQLHPEEIQNFDYFQNVCAKDFAGYFQGSLWEKLVLRTAYEEPCIRHAVVALGSLHRAQMYPADIRNNISAPDSSMRYYRKAILTLNQRLESCSMSWELAILSSLIFLAHELLLGHDVVAFMHLKSGFRMLKAIRDRFTQYSADGKIVATNPSACALSGNLHDLVNAFARLDVQAATFERAYKPNNFRTATLPDRFTSVLQARDALNSILAAMYSLLQQNRELIKKTLPYIPLPAKTAIEVEQIKMPLNRWSDLFSLFSKQNQVSPKQQMSIDILVIQHMAAWIHISTFFNHDQLSYDFYYSSFEQIVDLAQKVSSIDDDNKISRSRFSLDVGLIQPLLYVATHCRDPSLRRQAIKIMDGLGREGLYEGPSSAAVAKWVVKMEEDGMEHGFVREGKRFHGELATVFDNIKRTFQVTGTRRNCDGVWEHVNGHATWEVHSI</sequence>
<dbReference type="InterPro" id="IPR036864">
    <property type="entry name" value="Zn2-C6_fun-type_DNA-bd_sf"/>
</dbReference>
<evidence type="ECO:0000256" key="2">
    <source>
        <dbReference type="ARBA" id="ARBA00022833"/>
    </source>
</evidence>
<evidence type="ECO:0000256" key="7">
    <source>
        <dbReference type="SAM" id="MobiDB-lite"/>
    </source>
</evidence>
<evidence type="ECO:0000313" key="9">
    <source>
        <dbReference type="EMBL" id="OBT94415.2"/>
    </source>
</evidence>
<evidence type="ECO:0000256" key="6">
    <source>
        <dbReference type="ARBA" id="ARBA00023242"/>
    </source>
</evidence>
<dbReference type="CDD" id="cd00067">
    <property type="entry name" value="GAL4"/>
    <property type="match status" value="1"/>
</dbReference>
<proteinExistence type="predicted"/>
<evidence type="ECO:0000256" key="3">
    <source>
        <dbReference type="ARBA" id="ARBA00023015"/>
    </source>
</evidence>
<reference evidence="10" key="2">
    <citation type="journal article" date="2018" name="Nat. Commun.">
        <title>Extreme sensitivity to ultraviolet light in the fungal pathogen causing white-nose syndrome of bats.</title>
        <authorList>
            <person name="Palmer J.M."/>
            <person name="Drees K.P."/>
            <person name="Foster J.T."/>
            <person name="Lindner D.L."/>
        </authorList>
    </citation>
    <scope>NUCLEOTIDE SEQUENCE [LARGE SCALE GENOMIC DNA]</scope>
    <source>
        <strain evidence="10">UAMH 10579</strain>
    </source>
</reference>
<evidence type="ECO:0000256" key="1">
    <source>
        <dbReference type="ARBA" id="ARBA00022723"/>
    </source>
</evidence>
<dbReference type="SUPFAM" id="SSF57701">
    <property type="entry name" value="Zn2/Cys6 DNA-binding domain"/>
    <property type="match status" value="1"/>
</dbReference>
<dbReference type="Pfam" id="PF00172">
    <property type="entry name" value="Zn_clus"/>
    <property type="match status" value="1"/>
</dbReference>
<evidence type="ECO:0000259" key="8">
    <source>
        <dbReference type="PROSITE" id="PS50048"/>
    </source>
</evidence>
<dbReference type="Gene3D" id="4.10.240.10">
    <property type="entry name" value="Zn(2)-C6 fungal-type DNA-binding domain"/>
    <property type="match status" value="1"/>
</dbReference>
<dbReference type="GeneID" id="28841066"/>
<dbReference type="GO" id="GO:0000981">
    <property type="term" value="F:DNA-binding transcription factor activity, RNA polymerase II-specific"/>
    <property type="evidence" value="ECO:0007669"/>
    <property type="project" value="InterPro"/>
</dbReference>
<name>A0A1B8GF12_9PEZI</name>
<evidence type="ECO:0000256" key="5">
    <source>
        <dbReference type="ARBA" id="ARBA00023163"/>
    </source>
</evidence>
<keyword evidence="2" id="KW-0862">Zinc</keyword>
<feature type="compositionally biased region" description="Low complexity" evidence="7">
    <location>
        <begin position="73"/>
        <end position="92"/>
    </location>
</feature>
<keyword evidence="3" id="KW-0805">Transcription regulation</keyword>
<dbReference type="RefSeq" id="XP_018128148.2">
    <property type="nucleotide sequence ID" value="XM_018277113.2"/>
</dbReference>
<dbReference type="PROSITE" id="PS00463">
    <property type="entry name" value="ZN2_CY6_FUNGAL_1"/>
    <property type="match status" value="1"/>
</dbReference>
<evidence type="ECO:0000256" key="4">
    <source>
        <dbReference type="ARBA" id="ARBA00023125"/>
    </source>
</evidence>
<dbReference type="SMART" id="SM00066">
    <property type="entry name" value="GAL4"/>
    <property type="match status" value="1"/>
</dbReference>
<keyword evidence="5" id="KW-0804">Transcription</keyword>